<name>A0ABU6YCY8_9FABA</name>
<organism evidence="1 2">
    <name type="scientific">Stylosanthes scabra</name>
    <dbReference type="NCBI Taxonomy" id="79078"/>
    <lineage>
        <taxon>Eukaryota</taxon>
        <taxon>Viridiplantae</taxon>
        <taxon>Streptophyta</taxon>
        <taxon>Embryophyta</taxon>
        <taxon>Tracheophyta</taxon>
        <taxon>Spermatophyta</taxon>
        <taxon>Magnoliopsida</taxon>
        <taxon>eudicotyledons</taxon>
        <taxon>Gunneridae</taxon>
        <taxon>Pentapetalae</taxon>
        <taxon>rosids</taxon>
        <taxon>fabids</taxon>
        <taxon>Fabales</taxon>
        <taxon>Fabaceae</taxon>
        <taxon>Papilionoideae</taxon>
        <taxon>50 kb inversion clade</taxon>
        <taxon>dalbergioids sensu lato</taxon>
        <taxon>Dalbergieae</taxon>
        <taxon>Pterocarpus clade</taxon>
        <taxon>Stylosanthes</taxon>
    </lineage>
</organism>
<protein>
    <submittedName>
        <fullName evidence="1">Uncharacterized protein</fullName>
    </submittedName>
</protein>
<accession>A0ABU6YCY8</accession>
<dbReference type="EMBL" id="JASCZI010241909">
    <property type="protein sequence ID" value="MED6208270.1"/>
    <property type="molecule type" value="Genomic_DNA"/>
</dbReference>
<comment type="caution">
    <text evidence="1">The sequence shown here is derived from an EMBL/GenBank/DDBJ whole genome shotgun (WGS) entry which is preliminary data.</text>
</comment>
<sequence length="75" mass="8807">MSWQSYLPYKHFNFRRPTKPSQAYIFYTRPSSIPSAAPTSRDQRRLPSAYSLLHGDEKGNLQCDRQVYRVQSVII</sequence>
<dbReference type="Proteomes" id="UP001341840">
    <property type="component" value="Unassembled WGS sequence"/>
</dbReference>
<evidence type="ECO:0000313" key="2">
    <source>
        <dbReference type="Proteomes" id="UP001341840"/>
    </source>
</evidence>
<evidence type="ECO:0000313" key="1">
    <source>
        <dbReference type="EMBL" id="MED6208270.1"/>
    </source>
</evidence>
<keyword evidence="2" id="KW-1185">Reference proteome</keyword>
<proteinExistence type="predicted"/>
<reference evidence="1 2" key="1">
    <citation type="journal article" date="2023" name="Plants (Basel)">
        <title>Bridging the Gap: Combining Genomics and Transcriptomics Approaches to Understand Stylosanthes scabra, an Orphan Legume from the Brazilian Caatinga.</title>
        <authorList>
            <person name="Ferreira-Neto J.R.C."/>
            <person name="da Silva M.D."/>
            <person name="Binneck E."/>
            <person name="de Melo N.F."/>
            <person name="da Silva R.H."/>
            <person name="de Melo A.L.T.M."/>
            <person name="Pandolfi V."/>
            <person name="Bustamante F.O."/>
            <person name="Brasileiro-Vidal A.C."/>
            <person name="Benko-Iseppon A.M."/>
        </authorList>
    </citation>
    <scope>NUCLEOTIDE SEQUENCE [LARGE SCALE GENOMIC DNA]</scope>
    <source>
        <tissue evidence="1">Leaves</tissue>
    </source>
</reference>
<gene>
    <name evidence="1" type="ORF">PIB30_043477</name>
</gene>